<comment type="caution">
    <text evidence="3">The sequence shown here is derived from an EMBL/GenBank/DDBJ whole genome shotgun (WGS) entry which is preliminary data.</text>
</comment>
<feature type="transmembrane region" description="Helical" evidence="2">
    <location>
        <begin position="9"/>
        <end position="34"/>
    </location>
</feature>
<feature type="region of interest" description="Disordered" evidence="1">
    <location>
        <begin position="142"/>
        <end position="178"/>
    </location>
</feature>
<evidence type="ECO:0000313" key="3">
    <source>
        <dbReference type="EMBL" id="MCQ5061841.1"/>
    </source>
</evidence>
<organism evidence="3 4">
    <name type="scientific">Faecalibacillus intestinalis</name>
    <dbReference type="NCBI Taxonomy" id="1982626"/>
    <lineage>
        <taxon>Bacteria</taxon>
        <taxon>Bacillati</taxon>
        <taxon>Bacillota</taxon>
        <taxon>Erysipelotrichia</taxon>
        <taxon>Erysipelotrichales</taxon>
        <taxon>Coprobacillaceae</taxon>
        <taxon>Faecalibacillus</taxon>
    </lineage>
</organism>
<dbReference type="EMBL" id="JANGBO010000007">
    <property type="protein sequence ID" value="MCQ5061841.1"/>
    <property type="molecule type" value="Genomic_DNA"/>
</dbReference>
<protein>
    <recommendedName>
        <fullName evidence="5">Pilin PilJ C-terminal domain-containing protein</fullName>
    </recommendedName>
</protein>
<evidence type="ECO:0000256" key="1">
    <source>
        <dbReference type="SAM" id="MobiDB-lite"/>
    </source>
</evidence>
<evidence type="ECO:0000256" key="2">
    <source>
        <dbReference type="SAM" id="Phobius"/>
    </source>
</evidence>
<sequence>MKNKKGSTIVWAITLIMVLVVIVGASLSFAYMSYNQSIKNRNKTQVELIANSAIKSLAGAIENDENSSQLIPNTGKQINVSKMECSVPYGTISNIKINRKKENLIIASLKANYHDEDYTIYAYLTQSNNQWKCVQYDTNGNRDISTDSSSNGNDSGNNGSTDNNTGNNNGEDSGNTNSNKDAISLVKYKIAALLNAYYQNDKDINKFNEWYQQECQNNNVSFENKNDWQFNNGGFINGIFDHLYNKDGCLILDNSLYDKIIEVNKDLGWIKNYPLYLHFNLNTSNGEFFLTANGQNNSWNYSETYLLFIDNHIYVKKSGSLQTNGMSEEQLEQLIQTDDWQMIE</sequence>
<gene>
    <name evidence="3" type="ORF">NE542_08385</name>
</gene>
<keyword evidence="2" id="KW-1133">Transmembrane helix</keyword>
<dbReference type="RefSeq" id="WP_117347297.1">
    <property type="nucleotide sequence ID" value="NZ_DAWBZG010000267.1"/>
</dbReference>
<accession>A0AAP2UF38</accession>
<evidence type="ECO:0000313" key="4">
    <source>
        <dbReference type="Proteomes" id="UP001204814"/>
    </source>
</evidence>
<keyword evidence="2" id="KW-0812">Transmembrane</keyword>
<dbReference type="AlphaFoldDB" id="A0AAP2UF38"/>
<feature type="compositionally biased region" description="Low complexity" evidence="1">
    <location>
        <begin position="146"/>
        <end position="178"/>
    </location>
</feature>
<keyword evidence="2" id="KW-0472">Membrane</keyword>
<reference evidence="3" key="1">
    <citation type="submission" date="2022-06" db="EMBL/GenBank/DDBJ databases">
        <title>Isolation of gut microbiota from human fecal samples.</title>
        <authorList>
            <person name="Pamer E.G."/>
            <person name="Barat B."/>
            <person name="Waligurski E."/>
            <person name="Medina S."/>
            <person name="Paddock L."/>
            <person name="Mostad J."/>
        </authorList>
    </citation>
    <scope>NUCLEOTIDE SEQUENCE</scope>
    <source>
        <strain evidence="3">DFI.6.24</strain>
    </source>
</reference>
<name>A0AAP2UF38_9FIRM</name>
<dbReference type="Proteomes" id="UP001204814">
    <property type="component" value="Unassembled WGS sequence"/>
</dbReference>
<proteinExistence type="predicted"/>
<evidence type="ECO:0008006" key="5">
    <source>
        <dbReference type="Google" id="ProtNLM"/>
    </source>
</evidence>